<dbReference type="Proteomes" id="UP000694853">
    <property type="component" value="Unplaced"/>
</dbReference>
<dbReference type="PANTHER" id="PTHR45764:SF38">
    <property type="entry name" value="BZIP TRANSCRIPTION FACTOR 44"/>
    <property type="match status" value="1"/>
</dbReference>
<dbReference type="InterPro" id="IPR046347">
    <property type="entry name" value="bZIP_sf"/>
</dbReference>
<evidence type="ECO:0000313" key="9">
    <source>
        <dbReference type="RefSeq" id="XP_027331826.1"/>
    </source>
</evidence>
<feature type="compositionally biased region" description="Polar residues" evidence="6">
    <location>
        <begin position="1"/>
        <end position="18"/>
    </location>
</feature>
<dbReference type="SUPFAM" id="SSF57959">
    <property type="entry name" value="Leucine zipper domain"/>
    <property type="match status" value="1"/>
</dbReference>
<feature type="region of interest" description="Disordered" evidence="6">
    <location>
        <begin position="25"/>
        <end position="53"/>
    </location>
</feature>
<evidence type="ECO:0000256" key="1">
    <source>
        <dbReference type="ARBA" id="ARBA00004123"/>
    </source>
</evidence>
<dbReference type="PANTHER" id="PTHR45764">
    <property type="entry name" value="BZIP TRANSCRIPTION FACTOR 44"/>
    <property type="match status" value="1"/>
</dbReference>
<dbReference type="PROSITE" id="PS50217">
    <property type="entry name" value="BZIP"/>
    <property type="match status" value="1"/>
</dbReference>
<evidence type="ECO:0000256" key="6">
    <source>
        <dbReference type="SAM" id="MobiDB-lite"/>
    </source>
</evidence>
<evidence type="ECO:0000256" key="5">
    <source>
        <dbReference type="ARBA" id="ARBA00023242"/>
    </source>
</evidence>
<sequence length="163" mass="18742">MASSSGNSSMCTKFQSSGSEEDLHFQLLMDQRKNKRKQSNRESARRSRARKQKHMDDLIAEVEMLCKQNSEILTRVNVTTQHYLKVEAENCILRAQVGELSQSLQSLNDIIDLINTTTTGVYQNDCYADNYYNNNNNNNNFMNPINMAYLNQPIVASADMFQW</sequence>
<dbReference type="SMART" id="SM00338">
    <property type="entry name" value="BRLZ"/>
    <property type="match status" value="1"/>
</dbReference>
<keyword evidence="5" id="KW-0539">Nucleus</keyword>
<evidence type="ECO:0000256" key="2">
    <source>
        <dbReference type="ARBA" id="ARBA00023015"/>
    </source>
</evidence>
<dbReference type="GO" id="GO:0000976">
    <property type="term" value="F:transcription cis-regulatory region binding"/>
    <property type="evidence" value="ECO:0007669"/>
    <property type="project" value="TreeGrafter"/>
</dbReference>
<reference evidence="8" key="1">
    <citation type="journal article" date="2019" name="Toxins">
        <title>Detection of Abrin-Like and Prepropulchellin-Like Toxin Genes and Transcripts Using Whole Genome Sequencing and Full-Length Transcript Sequencing of Abrus precatorius.</title>
        <authorList>
            <person name="Hovde B.T."/>
            <person name="Daligault H.E."/>
            <person name="Hanschen E.R."/>
            <person name="Kunde Y.A."/>
            <person name="Johnson M.B."/>
            <person name="Starkenburg S.R."/>
            <person name="Johnson S.L."/>
        </authorList>
    </citation>
    <scope>NUCLEOTIDE SEQUENCE [LARGE SCALE GENOMIC DNA]</scope>
</reference>
<dbReference type="Pfam" id="PF00170">
    <property type="entry name" value="bZIP_1"/>
    <property type="match status" value="1"/>
</dbReference>
<dbReference type="Gene3D" id="1.20.5.170">
    <property type="match status" value="1"/>
</dbReference>
<keyword evidence="8" id="KW-1185">Reference proteome</keyword>
<dbReference type="PROSITE" id="PS00036">
    <property type="entry name" value="BZIP_BASIC"/>
    <property type="match status" value="1"/>
</dbReference>
<keyword evidence="2" id="KW-0805">Transcription regulation</keyword>
<evidence type="ECO:0000256" key="4">
    <source>
        <dbReference type="ARBA" id="ARBA00023163"/>
    </source>
</evidence>
<keyword evidence="3" id="KW-0238">DNA-binding</keyword>
<accession>A0A8B8JK33</accession>
<feature type="domain" description="BZIP" evidence="7">
    <location>
        <begin position="30"/>
        <end position="77"/>
    </location>
</feature>
<dbReference type="RefSeq" id="XP_027331826.1">
    <property type="nucleotide sequence ID" value="XM_027476025.1"/>
</dbReference>
<dbReference type="FunFam" id="1.20.5.170:FF:000020">
    <property type="entry name" value="BZIP transcription factor"/>
    <property type="match status" value="1"/>
</dbReference>
<evidence type="ECO:0000313" key="8">
    <source>
        <dbReference type="Proteomes" id="UP000694853"/>
    </source>
</evidence>
<organism evidence="8 9">
    <name type="scientific">Abrus precatorius</name>
    <name type="common">Indian licorice</name>
    <name type="synonym">Glycine abrus</name>
    <dbReference type="NCBI Taxonomy" id="3816"/>
    <lineage>
        <taxon>Eukaryota</taxon>
        <taxon>Viridiplantae</taxon>
        <taxon>Streptophyta</taxon>
        <taxon>Embryophyta</taxon>
        <taxon>Tracheophyta</taxon>
        <taxon>Spermatophyta</taxon>
        <taxon>Magnoliopsida</taxon>
        <taxon>eudicotyledons</taxon>
        <taxon>Gunneridae</taxon>
        <taxon>Pentapetalae</taxon>
        <taxon>rosids</taxon>
        <taxon>fabids</taxon>
        <taxon>Fabales</taxon>
        <taxon>Fabaceae</taxon>
        <taxon>Papilionoideae</taxon>
        <taxon>50 kb inversion clade</taxon>
        <taxon>NPAAA clade</taxon>
        <taxon>indigoferoid/millettioid clade</taxon>
        <taxon>Abreae</taxon>
        <taxon>Abrus</taxon>
    </lineage>
</organism>
<dbReference type="GO" id="GO:0003700">
    <property type="term" value="F:DNA-binding transcription factor activity"/>
    <property type="evidence" value="ECO:0007669"/>
    <property type="project" value="InterPro"/>
</dbReference>
<evidence type="ECO:0000259" key="7">
    <source>
        <dbReference type="PROSITE" id="PS50217"/>
    </source>
</evidence>
<dbReference type="KEGG" id="aprc:113847135"/>
<dbReference type="GeneID" id="113847135"/>
<dbReference type="GO" id="GO:0046983">
    <property type="term" value="F:protein dimerization activity"/>
    <property type="evidence" value="ECO:0007669"/>
    <property type="project" value="UniProtKB-ARBA"/>
</dbReference>
<evidence type="ECO:0000256" key="3">
    <source>
        <dbReference type="ARBA" id="ARBA00023125"/>
    </source>
</evidence>
<feature type="region of interest" description="Disordered" evidence="6">
    <location>
        <begin position="1"/>
        <end position="20"/>
    </location>
</feature>
<proteinExistence type="predicted"/>
<protein>
    <submittedName>
        <fullName evidence="9">BZIP transcription factor 11-like</fullName>
    </submittedName>
</protein>
<keyword evidence="4" id="KW-0804">Transcription</keyword>
<dbReference type="InterPro" id="IPR004827">
    <property type="entry name" value="bZIP"/>
</dbReference>
<gene>
    <name evidence="9" type="primary">LOC113847135</name>
</gene>
<dbReference type="GO" id="GO:0045893">
    <property type="term" value="P:positive regulation of DNA-templated transcription"/>
    <property type="evidence" value="ECO:0007669"/>
    <property type="project" value="TreeGrafter"/>
</dbReference>
<comment type="subcellular location">
    <subcellularLocation>
        <location evidence="1">Nucleus</location>
    </subcellularLocation>
</comment>
<dbReference type="AlphaFoldDB" id="A0A8B8JK33"/>
<dbReference type="OrthoDB" id="551672at2759"/>
<name>A0A8B8JK33_ABRPR</name>
<reference evidence="9" key="2">
    <citation type="submission" date="2025-08" db="UniProtKB">
        <authorList>
            <consortium name="RefSeq"/>
        </authorList>
    </citation>
    <scope>IDENTIFICATION</scope>
    <source>
        <tissue evidence="9">Young leaves</tissue>
    </source>
</reference>
<dbReference type="GO" id="GO:0005634">
    <property type="term" value="C:nucleus"/>
    <property type="evidence" value="ECO:0007669"/>
    <property type="project" value="UniProtKB-SubCell"/>
</dbReference>